<evidence type="ECO:0000313" key="1">
    <source>
        <dbReference type="EMBL" id="KAI0084364.1"/>
    </source>
</evidence>
<reference evidence="1" key="1">
    <citation type="journal article" date="2021" name="Environ. Microbiol.">
        <title>Gene family expansions and transcriptome signatures uncover fungal adaptations to wood decay.</title>
        <authorList>
            <person name="Hage H."/>
            <person name="Miyauchi S."/>
            <person name="Viragh M."/>
            <person name="Drula E."/>
            <person name="Min B."/>
            <person name="Chaduli D."/>
            <person name="Navarro D."/>
            <person name="Favel A."/>
            <person name="Norest M."/>
            <person name="Lesage-Meessen L."/>
            <person name="Balint B."/>
            <person name="Merenyi Z."/>
            <person name="de Eugenio L."/>
            <person name="Morin E."/>
            <person name="Martinez A.T."/>
            <person name="Baldrian P."/>
            <person name="Stursova M."/>
            <person name="Martinez M.J."/>
            <person name="Novotny C."/>
            <person name="Magnuson J.K."/>
            <person name="Spatafora J.W."/>
            <person name="Maurice S."/>
            <person name="Pangilinan J."/>
            <person name="Andreopoulos W."/>
            <person name="LaButti K."/>
            <person name="Hundley H."/>
            <person name="Na H."/>
            <person name="Kuo A."/>
            <person name="Barry K."/>
            <person name="Lipzen A."/>
            <person name="Henrissat B."/>
            <person name="Riley R."/>
            <person name="Ahrendt S."/>
            <person name="Nagy L.G."/>
            <person name="Grigoriev I.V."/>
            <person name="Martin F."/>
            <person name="Rosso M.N."/>
        </authorList>
    </citation>
    <scope>NUCLEOTIDE SEQUENCE</scope>
    <source>
        <strain evidence="1">CBS 384.51</strain>
    </source>
</reference>
<organism evidence="1 2">
    <name type="scientific">Irpex rosettiformis</name>
    <dbReference type="NCBI Taxonomy" id="378272"/>
    <lineage>
        <taxon>Eukaryota</taxon>
        <taxon>Fungi</taxon>
        <taxon>Dikarya</taxon>
        <taxon>Basidiomycota</taxon>
        <taxon>Agaricomycotina</taxon>
        <taxon>Agaricomycetes</taxon>
        <taxon>Polyporales</taxon>
        <taxon>Irpicaceae</taxon>
        <taxon>Irpex</taxon>
    </lineage>
</organism>
<accession>A0ACB8TR04</accession>
<evidence type="ECO:0000313" key="2">
    <source>
        <dbReference type="Proteomes" id="UP001055072"/>
    </source>
</evidence>
<sequence length="192" mass="21844">MKAYTGADELHEFPIWQIVQVKSGARNSTFGLVTSPTAYQLSRDTVSFLKRVLTLTKLKVCHDSPPLQGIHIIRCSIYSQIPTRWVFLSRRRSLRKAKKDFSQGQTPGRTVGHEPKTYSAMARILDISFMRGGRTPLSVFGSLAAKLCPHHRYYHKISCKAYGHGQLNPGHLRCIFDTSQELRKKDLNGFPW</sequence>
<keyword evidence="2" id="KW-1185">Reference proteome</keyword>
<comment type="caution">
    <text evidence="1">The sequence shown here is derived from an EMBL/GenBank/DDBJ whole genome shotgun (WGS) entry which is preliminary data.</text>
</comment>
<name>A0ACB8TR04_9APHY</name>
<proteinExistence type="predicted"/>
<dbReference type="EMBL" id="MU274944">
    <property type="protein sequence ID" value="KAI0084364.1"/>
    <property type="molecule type" value="Genomic_DNA"/>
</dbReference>
<dbReference type="Proteomes" id="UP001055072">
    <property type="component" value="Unassembled WGS sequence"/>
</dbReference>
<protein>
    <submittedName>
        <fullName evidence="1">Uncharacterized protein</fullName>
    </submittedName>
</protein>
<gene>
    <name evidence="1" type="ORF">BDY19DRAFT_1051357</name>
</gene>